<keyword evidence="1" id="KW-0540">Nuclease</keyword>
<dbReference type="PROSITE" id="PS51198">
    <property type="entry name" value="UVRD_HELICASE_ATP_BIND"/>
    <property type="match status" value="1"/>
</dbReference>
<keyword evidence="3 16" id="KW-0547">Nucleotide-binding</keyword>
<dbReference type="InterPro" id="IPR014017">
    <property type="entry name" value="DNA_helicase_UvrD-like_C"/>
</dbReference>
<evidence type="ECO:0000256" key="5">
    <source>
        <dbReference type="ARBA" id="ARBA00022801"/>
    </source>
</evidence>
<keyword evidence="20" id="KW-1185">Reference proteome</keyword>
<sequence length="1181" mass="133537">MAFMPSFDPVNTPLEGTLLMEASAGTGKTHTIASLFVRLVMEHALPVERILVVTFTEAASGELKERIYARLGDTLAALEGRPFSESFSDEMARRHGSSREARRRIIGAMRNFDRAAIGTIHSFCYRMLRENRFESGLRSDAELLMDTGLLRQNAADDVWRRHVASLDLAMAEILTDKRSPEDLMQLASRYGGPDQLILPDGAMPDIMPFQETVRQAEERVKEIWRYDGENLTAFLQGSENLKRNILKTATVEKGLGELADWVAGKQAFSPEFLWKLTPENMEKARKKNAPAPEHPFYHACEALLKARAELASVSDMARSVFLKDLLQAVRKREASLKEKEGFLTFDDLLLTLRNAVLEDDQGGMCRRIRELFGAALIDEFQDTDPVQYAVFDAVFARAGLPLLLIGDPKQAIYAFRGADVFAYLDAAKKSRKRYTLDYNWRSDPELIEAVNRIFEKNPRAFVLEGMEFQPVKAAPRTREVLTDPANVLPFTFWLAESEDQKPISVKQLLPRALGAVSDEIVRLLGGGRRGDIRIGDRGVEPGDMAVLVRSNKEALQARNFLADRGVPAVIHADGNVLDSSEAKELLSVLAAIHHPWNGGKLRRALGTKIMGFSMKTIDFLNRNERAFNRESTFFMECRNLWQERGVFPMLSYLYEKGGLLVRAAGSGDGERQVTNLLHLAEILHGAEVEEKRGPEVLLRWLERQGNPAFSRRMEAPLRLESDGQRVRVITVHRSKGLEYPIIFCPFLYSATDVLGPATNPEKILVYHDPEQGNRLCVDLGGRVDRSREESLTRKESMAEQARLLYVALTRARHRVYAVWGSINNTRGRACNWVLHNEADVIPAADQVQKDMNALAMDGVLACHPLPEDRCQKLPHLAETADIPVCCTPGHLPADPFRITSFSSLVAGKYRENPADRDGIAKLTAKSEDPAGDIFSFPAGTRPGSFLHHVFENIDFTHERFQFEPAVRKSLYLFGYDEAWLPAILEMVERVLAMPFGEEGFRLKDVELADQLRELDFYFPLNTLESGFISQWVQKITLGACEYLPPQLERLHFSRSAGYVRGVMDLVFRHKGRYYLLDWKSNDLGPDYIAYTPENLKKEMAVHLYTLQYHLYVLALDRYLRLRLENYDYERDFGGVAYVFLRGVDSEKAPGCGLFFEKPPVDRIREMAGWMMAEGLLNSSPD</sequence>
<evidence type="ECO:0000256" key="13">
    <source>
        <dbReference type="ARBA" id="ARBA00034617"/>
    </source>
</evidence>
<evidence type="ECO:0000256" key="12">
    <source>
        <dbReference type="ARBA" id="ARBA00023235"/>
    </source>
</evidence>
<comment type="caution">
    <text evidence="19">The sequence shown here is derived from an EMBL/GenBank/DDBJ whole genome shotgun (WGS) entry which is preliminary data.</text>
</comment>
<feature type="domain" description="UvrD-like helicase ATP-binding" evidence="17">
    <location>
        <begin position="1"/>
        <end position="443"/>
    </location>
</feature>
<keyword evidence="2" id="KW-0479">Metal-binding</keyword>
<evidence type="ECO:0000256" key="15">
    <source>
        <dbReference type="ARBA" id="ARBA00048988"/>
    </source>
</evidence>
<protein>
    <recommendedName>
        <fullName evidence="14">DNA 3'-5' helicase</fullName>
        <ecNumber evidence="14">5.6.2.4</ecNumber>
    </recommendedName>
</protein>
<evidence type="ECO:0000256" key="7">
    <source>
        <dbReference type="ARBA" id="ARBA00022839"/>
    </source>
</evidence>
<dbReference type="CDD" id="cd22352">
    <property type="entry name" value="RecB_C-like"/>
    <property type="match status" value="1"/>
</dbReference>
<dbReference type="NCBIfam" id="TIGR00609">
    <property type="entry name" value="recB"/>
    <property type="match status" value="1"/>
</dbReference>
<proteinExistence type="inferred from homology"/>
<gene>
    <name evidence="19" type="primary">recB</name>
    <name evidence="19" type="ORF">OOT00_09870</name>
</gene>
<keyword evidence="4" id="KW-0227">DNA damage</keyword>
<name>A0ABT3NA05_9BACT</name>
<evidence type="ECO:0000256" key="14">
    <source>
        <dbReference type="ARBA" id="ARBA00034808"/>
    </source>
</evidence>
<evidence type="ECO:0000259" key="17">
    <source>
        <dbReference type="PROSITE" id="PS51198"/>
    </source>
</evidence>
<evidence type="ECO:0000256" key="11">
    <source>
        <dbReference type="ARBA" id="ARBA00023204"/>
    </source>
</evidence>
<keyword evidence="12" id="KW-0413">Isomerase</keyword>
<dbReference type="Gene3D" id="1.10.486.10">
    <property type="entry name" value="PCRA, domain 4"/>
    <property type="match status" value="1"/>
</dbReference>
<dbReference type="EMBL" id="JAPFPW010000010">
    <property type="protein sequence ID" value="MCW7754293.1"/>
    <property type="molecule type" value="Genomic_DNA"/>
</dbReference>
<keyword evidence="9" id="KW-0460">Magnesium</keyword>
<dbReference type="Pfam" id="PF00580">
    <property type="entry name" value="UvrD-helicase"/>
    <property type="match status" value="1"/>
</dbReference>
<dbReference type="PROSITE" id="PS51217">
    <property type="entry name" value="UVRD_HELICASE_CTER"/>
    <property type="match status" value="1"/>
</dbReference>
<dbReference type="EC" id="5.6.2.4" evidence="14"/>
<dbReference type="Gene3D" id="3.40.50.300">
    <property type="entry name" value="P-loop containing nucleotide triphosphate hydrolases"/>
    <property type="match status" value="2"/>
</dbReference>
<evidence type="ECO:0000256" key="4">
    <source>
        <dbReference type="ARBA" id="ARBA00022763"/>
    </source>
</evidence>
<keyword evidence="11" id="KW-0234">DNA repair</keyword>
<dbReference type="SUPFAM" id="SSF52980">
    <property type="entry name" value="Restriction endonuclease-like"/>
    <property type="match status" value="1"/>
</dbReference>
<dbReference type="InterPro" id="IPR011604">
    <property type="entry name" value="PDDEXK-like_dom_sf"/>
</dbReference>
<dbReference type="Gene3D" id="1.10.3170.10">
    <property type="entry name" value="Recbcd, chain B, domain 2"/>
    <property type="match status" value="1"/>
</dbReference>
<dbReference type="InterPro" id="IPR011335">
    <property type="entry name" value="Restrct_endonuc-II-like"/>
</dbReference>
<dbReference type="Gene3D" id="3.90.320.10">
    <property type="match status" value="1"/>
</dbReference>
<dbReference type="GO" id="GO:0008854">
    <property type="term" value="F:exodeoxyribonuclease V activity"/>
    <property type="evidence" value="ECO:0007669"/>
    <property type="project" value="UniProtKB-EC"/>
</dbReference>
<evidence type="ECO:0000256" key="1">
    <source>
        <dbReference type="ARBA" id="ARBA00022722"/>
    </source>
</evidence>
<evidence type="ECO:0000313" key="19">
    <source>
        <dbReference type="EMBL" id="MCW7754293.1"/>
    </source>
</evidence>
<comment type="catalytic activity">
    <reaction evidence="13">
        <text>Couples ATP hydrolysis with the unwinding of duplex DNA by translocating in the 3'-5' direction.</text>
        <dbReference type="EC" id="5.6.2.4"/>
    </reaction>
</comment>
<feature type="domain" description="UvrD-like helicase C-terminal" evidence="18">
    <location>
        <begin position="444"/>
        <end position="736"/>
    </location>
</feature>
<organism evidence="19 20">
    <name type="scientific">Desulfobotulus pelophilus</name>
    <dbReference type="NCBI Taxonomy" id="2823377"/>
    <lineage>
        <taxon>Bacteria</taxon>
        <taxon>Pseudomonadati</taxon>
        <taxon>Thermodesulfobacteriota</taxon>
        <taxon>Desulfobacteria</taxon>
        <taxon>Desulfobacterales</taxon>
        <taxon>Desulfobacteraceae</taxon>
        <taxon>Desulfobotulus</taxon>
    </lineage>
</organism>
<dbReference type="InterPro" id="IPR027417">
    <property type="entry name" value="P-loop_NTPase"/>
</dbReference>
<dbReference type="Pfam" id="PF13361">
    <property type="entry name" value="UvrD_C"/>
    <property type="match status" value="2"/>
</dbReference>
<reference evidence="19 20" key="1">
    <citation type="submission" date="2022-11" db="EMBL/GenBank/DDBJ databases">
        <title>Desulfobotulus tamanensis H1 sp. nov. - anaerobic, alkaliphilic, sulphate reducing bacterium isolated from terrestrial mud volcano.</title>
        <authorList>
            <person name="Frolova A."/>
            <person name="Merkel A.Y."/>
            <person name="Slobodkin A.I."/>
        </authorList>
    </citation>
    <scope>NUCLEOTIDE SEQUENCE [LARGE SCALE GENOMIC DNA]</scope>
    <source>
        <strain evidence="19 20">H1</strain>
    </source>
</reference>
<evidence type="ECO:0000256" key="6">
    <source>
        <dbReference type="ARBA" id="ARBA00022806"/>
    </source>
</evidence>
<feature type="binding site" evidence="16">
    <location>
        <begin position="22"/>
        <end position="29"/>
    </location>
    <ligand>
        <name>ATP</name>
        <dbReference type="ChEBI" id="CHEBI:30616"/>
    </ligand>
</feature>
<evidence type="ECO:0000256" key="10">
    <source>
        <dbReference type="ARBA" id="ARBA00023125"/>
    </source>
</evidence>
<dbReference type="Proteomes" id="UP001209681">
    <property type="component" value="Unassembled WGS sequence"/>
</dbReference>
<keyword evidence="6 16" id="KW-0347">Helicase</keyword>
<comment type="catalytic activity">
    <reaction evidence="15">
        <text>ATP + H2O = ADP + phosphate + H(+)</text>
        <dbReference type="Rhea" id="RHEA:13065"/>
        <dbReference type="ChEBI" id="CHEBI:15377"/>
        <dbReference type="ChEBI" id="CHEBI:15378"/>
        <dbReference type="ChEBI" id="CHEBI:30616"/>
        <dbReference type="ChEBI" id="CHEBI:43474"/>
        <dbReference type="ChEBI" id="CHEBI:456216"/>
        <dbReference type="EC" id="5.6.2.4"/>
    </reaction>
</comment>
<evidence type="ECO:0000313" key="20">
    <source>
        <dbReference type="Proteomes" id="UP001209681"/>
    </source>
</evidence>
<evidence type="ECO:0000256" key="2">
    <source>
        <dbReference type="ARBA" id="ARBA00022723"/>
    </source>
</evidence>
<dbReference type="PANTHER" id="PTHR11070">
    <property type="entry name" value="UVRD / RECB / PCRA DNA HELICASE FAMILY MEMBER"/>
    <property type="match status" value="1"/>
</dbReference>
<accession>A0ABT3NA05</accession>
<dbReference type="PANTHER" id="PTHR11070:SF23">
    <property type="entry name" value="RECBCD ENZYME SUBUNIT RECB"/>
    <property type="match status" value="1"/>
</dbReference>
<evidence type="ECO:0000256" key="3">
    <source>
        <dbReference type="ARBA" id="ARBA00022741"/>
    </source>
</evidence>
<keyword evidence="10" id="KW-0238">DNA-binding</keyword>
<dbReference type="SUPFAM" id="SSF52540">
    <property type="entry name" value="P-loop containing nucleoside triphosphate hydrolases"/>
    <property type="match status" value="1"/>
</dbReference>
<keyword evidence="7" id="KW-0269">Exonuclease</keyword>
<dbReference type="InterPro" id="IPR000212">
    <property type="entry name" value="DNA_helicase_UvrD/REP"/>
</dbReference>
<dbReference type="InterPro" id="IPR014016">
    <property type="entry name" value="UvrD-like_ATP-bd"/>
</dbReference>
<dbReference type="InterPro" id="IPR004586">
    <property type="entry name" value="RecB"/>
</dbReference>
<evidence type="ECO:0000256" key="9">
    <source>
        <dbReference type="ARBA" id="ARBA00022842"/>
    </source>
</evidence>
<dbReference type="PROSITE" id="PS50007">
    <property type="entry name" value="PIPLC_X_DOMAIN"/>
    <property type="match status" value="1"/>
</dbReference>
<keyword evidence="5 16" id="KW-0378">Hydrolase</keyword>
<dbReference type="HAMAP" id="MF_01485">
    <property type="entry name" value="RecB"/>
    <property type="match status" value="1"/>
</dbReference>
<evidence type="ECO:0000256" key="8">
    <source>
        <dbReference type="ARBA" id="ARBA00022840"/>
    </source>
</evidence>
<evidence type="ECO:0000259" key="18">
    <source>
        <dbReference type="PROSITE" id="PS51217"/>
    </source>
</evidence>
<dbReference type="RefSeq" id="WP_265425209.1">
    <property type="nucleotide sequence ID" value="NZ_JAPFPW010000010.1"/>
</dbReference>
<evidence type="ECO:0000256" key="16">
    <source>
        <dbReference type="PROSITE-ProRule" id="PRU00560"/>
    </source>
</evidence>
<keyword evidence="8 16" id="KW-0067">ATP-binding</keyword>